<dbReference type="GO" id="GO:0016887">
    <property type="term" value="F:ATP hydrolysis activity"/>
    <property type="evidence" value="ECO:0007669"/>
    <property type="project" value="InterPro"/>
</dbReference>
<dbReference type="CDD" id="cd03301">
    <property type="entry name" value="ABC_MalK_N"/>
    <property type="match status" value="1"/>
</dbReference>
<dbReference type="SUPFAM" id="SSF50331">
    <property type="entry name" value="MOP-like"/>
    <property type="match status" value="1"/>
</dbReference>
<evidence type="ECO:0000259" key="9">
    <source>
        <dbReference type="PROSITE" id="PS50893"/>
    </source>
</evidence>
<proteinExistence type="inferred from homology"/>
<keyword evidence="6" id="KW-0067">ATP-binding</keyword>
<dbReference type="InterPro" id="IPR013611">
    <property type="entry name" value="Transp-assoc_OB_typ2"/>
</dbReference>
<name>A0A2G9WZQ1_9HYPH</name>
<keyword evidence="7" id="KW-1278">Translocase</keyword>
<dbReference type="GO" id="GO:0055052">
    <property type="term" value="C:ATP-binding cassette (ABC) transporter complex, substrate-binding subunit-containing"/>
    <property type="evidence" value="ECO:0007669"/>
    <property type="project" value="TreeGrafter"/>
</dbReference>
<dbReference type="Gene3D" id="2.40.50.140">
    <property type="entry name" value="Nucleic acid-binding proteins"/>
    <property type="match status" value="1"/>
</dbReference>
<evidence type="ECO:0000256" key="1">
    <source>
        <dbReference type="ARBA" id="ARBA00004417"/>
    </source>
</evidence>
<sequence>MARVDIEGIEKRFNGEGGVHGVTLSVQDGEFLAILGPSGCGKSTLLRLIAGLERPTAGRIRLGGRDATGLHPKDRDIAMVFQNYALYPHLTLRENIAFPLKVKRLPRRAIDTRVAEVADMVGIGHLLGRKPRQVSGGERQRAALARALVRKPALFLLDEPLSNLDAKLRQAAREELKALQRRTGLTALYVTHDQVEAMGLGDRIVVMQAGRIRQIGTPEEVYRFPGDTFVATFIGTPPMNIVDHGDLLVGFRPETVIVGDAAGPAVAFPVVIRHVEYLGNVNLVYADARAPGQPVRVVAALPSQSAMPFSPGQETNFRVDAADLRFFDKATGLAVRDAGVTARFVQERSDG</sequence>
<dbReference type="InterPro" id="IPR047641">
    <property type="entry name" value="ABC_transpr_MalK/UgpC-like"/>
</dbReference>
<dbReference type="InterPro" id="IPR017871">
    <property type="entry name" value="ABC_transporter-like_CS"/>
</dbReference>
<accession>A0A2G9WZQ1</accession>
<dbReference type="Proteomes" id="UP000231070">
    <property type="component" value="Unassembled WGS sequence"/>
</dbReference>
<dbReference type="PROSITE" id="PS00211">
    <property type="entry name" value="ABC_TRANSPORTER_1"/>
    <property type="match status" value="1"/>
</dbReference>
<reference evidence="10 11" key="1">
    <citation type="submission" date="2017-08" db="EMBL/GenBank/DDBJ databases">
        <title>Pleomorphomonas carboxidotrophicus sp. nov., a new mesophilic hydrogenogenic carboxidotroph.</title>
        <authorList>
            <person name="Esquivel-Elizondo S."/>
            <person name="Krajmalnik-Brown R."/>
            <person name="Maldonado J."/>
        </authorList>
    </citation>
    <scope>NUCLEOTIDE SEQUENCE [LARGE SCALE GENOMIC DNA]</scope>
    <source>
        <strain evidence="10 11">SVCO-16</strain>
    </source>
</reference>
<dbReference type="SMART" id="SM00382">
    <property type="entry name" value="AAA"/>
    <property type="match status" value="1"/>
</dbReference>
<comment type="caution">
    <text evidence="10">The sequence shown here is derived from an EMBL/GenBank/DDBJ whole genome shotgun (WGS) entry which is preliminary data.</text>
</comment>
<comment type="similarity">
    <text evidence="2">Belongs to the ABC transporter superfamily.</text>
</comment>
<evidence type="ECO:0000256" key="6">
    <source>
        <dbReference type="ARBA" id="ARBA00022840"/>
    </source>
</evidence>
<evidence type="ECO:0000256" key="5">
    <source>
        <dbReference type="ARBA" id="ARBA00022741"/>
    </source>
</evidence>
<evidence type="ECO:0000313" key="10">
    <source>
        <dbReference type="EMBL" id="PIP00199.1"/>
    </source>
</evidence>
<evidence type="ECO:0000256" key="7">
    <source>
        <dbReference type="ARBA" id="ARBA00022967"/>
    </source>
</evidence>
<organism evidence="10 11">
    <name type="scientific">Pleomorphomonas carboxyditropha</name>
    <dbReference type="NCBI Taxonomy" id="2023338"/>
    <lineage>
        <taxon>Bacteria</taxon>
        <taxon>Pseudomonadati</taxon>
        <taxon>Pseudomonadota</taxon>
        <taxon>Alphaproteobacteria</taxon>
        <taxon>Hyphomicrobiales</taxon>
        <taxon>Pleomorphomonadaceae</taxon>
        <taxon>Pleomorphomonas</taxon>
    </lineage>
</organism>
<dbReference type="InterPro" id="IPR003439">
    <property type="entry name" value="ABC_transporter-like_ATP-bd"/>
</dbReference>
<dbReference type="AlphaFoldDB" id="A0A2G9WZQ1"/>
<keyword evidence="5" id="KW-0547">Nucleotide-binding</keyword>
<dbReference type="Pfam" id="PF00005">
    <property type="entry name" value="ABC_tran"/>
    <property type="match status" value="1"/>
</dbReference>
<evidence type="ECO:0000256" key="8">
    <source>
        <dbReference type="ARBA" id="ARBA00023136"/>
    </source>
</evidence>
<dbReference type="PANTHER" id="PTHR43875:SF15">
    <property type="entry name" value="TREHALOSE IMPORT ATP-BINDING PROTEIN SUGC"/>
    <property type="match status" value="1"/>
</dbReference>
<keyword evidence="3" id="KW-0813">Transport</keyword>
<keyword evidence="4" id="KW-1003">Cell membrane</keyword>
<evidence type="ECO:0000256" key="2">
    <source>
        <dbReference type="ARBA" id="ARBA00005417"/>
    </source>
</evidence>
<feature type="domain" description="ABC transporter" evidence="9">
    <location>
        <begin position="4"/>
        <end position="234"/>
    </location>
</feature>
<keyword evidence="8" id="KW-0472">Membrane</keyword>
<dbReference type="Gene3D" id="3.40.50.300">
    <property type="entry name" value="P-loop containing nucleotide triphosphate hydrolases"/>
    <property type="match status" value="1"/>
</dbReference>
<evidence type="ECO:0000256" key="4">
    <source>
        <dbReference type="ARBA" id="ARBA00022475"/>
    </source>
</evidence>
<protein>
    <submittedName>
        <fullName evidence="10">ABC transporter</fullName>
    </submittedName>
</protein>
<dbReference type="EMBL" id="NQVN01000002">
    <property type="protein sequence ID" value="PIP00199.1"/>
    <property type="molecule type" value="Genomic_DNA"/>
</dbReference>
<dbReference type="GO" id="GO:0008643">
    <property type="term" value="P:carbohydrate transport"/>
    <property type="evidence" value="ECO:0007669"/>
    <property type="project" value="InterPro"/>
</dbReference>
<dbReference type="InterPro" id="IPR008995">
    <property type="entry name" value="Mo/tungstate-bd_C_term_dom"/>
</dbReference>
<dbReference type="GO" id="GO:0140359">
    <property type="term" value="F:ABC-type transporter activity"/>
    <property type="evidence" value="ECO:0007669"/>
    <property type="project" value="InterPro"/>
</dbReference>
<evidence type="ECO:0000313" key="11">
    <source>
        <dbReference type="Proteomes" id="UP000231070"/>
    </source>
</evidence>
<dbReference type="SUPFAM" id="SSF52540">
    <property type="entry name" value="P-loop containing nucleoside triphosphate hydrolases"/>
    <property type="match status" value="1"/>
</dbReference>
<dbReference type="InterPro" id="IPR003593">
    <property type="entry name" value="AAA+_ATPase"/>
</dbReference>
<dbReference type="InterPro" id="IPR012340">
    <property type="entry name" value="NA-bd_OB-fold"/>
</dbReference>
<dbReference type="RefSeq" id="WP_100079536.1">
    <property type="nucleotide sequence ID" value="NZ_NQVN01000002.1"/>
</dbReference>
<evidence type="ECO:0000256" key="3">
    <source>
        <dbReference type="ARBA" id="ARBA00022448"/>
    </source>
</evidence>
<dbReference type="FunFam" id="3.40.50.300:FF:000042">
    <property type="entry name" value="Maltose/maltodextrin ABC transporter, ATP-binding protein"/>
    <property type="match status" value="1"/>
</dbReference>
<gene>
    <name evidence="10" type="ORF">CJ014_05540</name>
</gene>
<keyword evidence="11" id="KW-1185">Reference proteome</keyword>
<comment type="subcellular location">
    <subcellularLocation>
        <location evidence="1">Cell inner membrane</location>
        <topology evidence="1">Peripheral membrane protein</topology>
    </subcellularLocation>
</comment>
<dbReference type="InterPro" id="IPR027417">
    <property type="entry name" value="P-loop_NTPase"/>
</dbReference>
<dbReference type="GO" id="GO:0005524">
    <property type="term" value="F:ATP binding"/>
    <property type="evidence" value="ECO:0007669"/>
    <property type="project" value="UniProtKB-KW"/>
</dbReference>
<dbReference type="PANTHER" id="PTHR43875">
    <property type="entry name" value="MALTODEXTRIN IMPORT ATP-BINDING PROTEIN MSMX"/>
    <property type="match status" value="1"/>
</dbReference>
<dbReference type="Gene3D" id="2.40.50.100">
    <property type="match status" value="2"/>
</dbReference>
<dbReference type="Pfam" id="PF08402">
    <property type="entry name" value="TOBE_2"/>
    <property type="match status" value="1"/>
</dbReference>
<dbReference type="OrthoDB" id="394852at2"/>
<dbReference type="PROSITE" id="PS50893">
    <property type="entry name" value="ABC_TRANSPORTER_2"/>
    <property type="match status" value="1"/>
</dbReference>
<dbReference type="InterPro" id="IPR015855">
    <property type="entry name" value="ABC_transpr_MalK-like"/>
</dbReference>